<dbReference type="AlphaFoldDB" id="A0AAD8Q7P9"/>
<accession>A0AAD8Q7P9</accession>
<protein>
    <submittedName>
        <fullName evidence="1">Uncharacterized protein</fullName>
    </submittedName>
</protein>
<dbReference type="EMBL" id="JAHLJV010000008">
    <property type="protein sequence ID" value="KAK1597420.1"/>
    <property type="molecule type" value="Genomic_DNA"/>
</dbReference>
<organism evidence="1 2">
    <name type="scientific">Colletotrichum navitas</name>
    <dbReference type="NCBI Taxonomy" id="681940"/>
    <lineage>
        <taxon>Eukaryota</taxon>
        <taxon>Fungi</taxon>
        <taxon>Dikarya</taxon>
        <taxon>Ascomycota</taxon>
        <taxon>Pezizomycotina</taxon>
        <taxon>Sordariomycetes</taxon>
        <taxon>Hypocreomycetidae</taxon>
        <taxon>Glomerellales</taxon>
        <taxon>Glomerellaceae</taxon>
        <taxon>Colletotrichum</taxon>
        <taxon>Colletotrichum graminicola species complex</taxon>
    </lineage>
</organism>
<dbReference type="RefSeq" id="XP_060418210.1">
    <property type="nucleotide sequence ID" value="XM_060552889.1"/>
</dbReference>
<gene>
    <name evidence="1" type="ORF">LY79DRAFT_385144</name>
</gene>
<keyword evidence="2" id="KW-1185">Reference proteome</keyword>
<evidence type="ECO:0000313" key="2">
    <source>
        <dbReference type="Proteomes" id="UP001230504"/>
    </source>
</evidence>
<dbReference type="Proteomes" id="UP001230504">
    <property type="component" value="Unassembled WGS sequence"/>
</dbReference>
<comment type="caution">
    <text evidence="1">The sequence shown here is derived from an EMBL/GenBank/DDBJ whole genome shotgun (WGS) entry which is preliminary data.</text>
</comment>
<dbReference type="GeneID" id="85437129"/>
<evidence type="ECO:0000313" key="1">
    <source>
        <dbReference type="EMBL" id="KAK1597420.1"/>
    </source>
</evidence>
<sequence>MAHLQIPAGLHPCTAPVRLSSASSRPVPGVEWHRGNARDQVRHVPGNITPAWSGTNEKTSRYGTLRNSKHKAYFQPPDLSLIFRAPCVFSTSPLFFSLWRLRPRTVRGPQSRAFPQRRIQGENAARVADSQHTAIGTVLYLSLNRTSVCAICISLFVGGARPAYRNGVPSIPRSRWAVERVSLPPSRELVIFSGNAGGLARAGQCLRALCVVIRSVDCGLRLS</sequence>
<proteinExistence type="predicted"/>
<name>A0AAD8Q7P9_9PEZI</name>
<reference evidence="1" key="1">
    <citation type="submission" date="2021-06" db="EMBL/GenBank/DDBJ databases">
        <title>Comparative genomics, transcriptomics and evolutionary studies reveal genomic signatures of adaptation to plant cell wall in hemibiotrophic fungi.</title>
        <authorList>
            <consortium name="DOE Joint Genome Institute"/>
            <person name="Baroncelli R."/>
            <person name="Diaz J.F."/>
            <person name="Benocci T."/>
            <person name="Peng M."/>
            <person name="Battaglia E."/>
            <person name="Haridas S."/>
            <person name="Andreopoulos W."/>
            <person name="Labutti K."/>
            <person name="Pangilinan J."/>
            <person name="Floch G.L."/>
            <person name="Makela M.R."/>
            <person name="Henrissat B."/>
            <person name="Grigoriev I.V."/>
            <person name="Crouch J.A."/>
            <person name="De Vries R.P."/>
            <person name="Sukno S.A."/>
            <person name="Thon M.R."/>
        </authorList>
    </citation>
    <scope>NUCLEOTIDE SEQUENCE</scope>
    <source>
        <strain evidence="1">CBS 125086</strain>
    </source>
</reference>